<reference evidence="1 2" key="1">
    <citation type="journal article" date="2022" name="G3 (Bethesda)">
        <title>Whole-genome sequence and methylome profiling of the almond [Prunus dulcis (Mill.) D.A. Webb] cultivar 'Nonpareil'.</title>
        <authorList>
            <person name="D'Amico-Willman K.M."/>
            <person name="Ouma W.Z."/>
            <person name="Meulia T."/>
            <person name="Sideli G.M."/>
            <person name="Gradziel T.M."/>
            <person name="Fresnedo-Ramirez J."/>
        </authorList>
    </citation>
    <scope>NUCLEOTIDE SEQUENCE [LARGE SCALE GENOMIC DNA]</scope>
    <source>
        <strain evidence="1">Clone GOH B32 T37-40</strain>
    </source>
</reference>
<dbReference type="Proteomes" id="UP001054821">
    <property type="component" value="Chromosome 6"/>
</dbReference>
<dbReference type="EMBL" id="JAJFAZ020000006">
    <property type="protein sequence ID" value="KAI5325479.1"/>
    <property type="molecule type" value="Genomic_DNA"/>
</dbReference>
<evidence type="ECO:0000313" key="1">
    <source>
        <dbReference type="EMBL" id="KAI5325479.1"/>
    </source>
</evidence>
<accession>A0AAD4YXZ1</accession>
<organism evidence="1 2">
    <name type="scientific">Prunus dulcis</name>
    <name type="common">Almond</name>
    <name type="synonym">Amygdalus dulcis</name>
    <dbReference type="NCBI Taxonomy" id="3755"/>
    <lineage>
        <taxon>Eukaryota</taxon>
        <taxon>Viridiplantae</taxon>
        <taxon>Streptophyta</taxon>
        <taxon>Embryophyta</taxon>
        <taxon>Tracheophyta</taxon>
        <taxon>Spermatophyta</taxon>
        <taxon>Magnoliopsida</taxon>
        <taxon>eudicotyledons</taxon>
        <taxon>Gunneridae</taxon>
        <taxon>Pentapetalae</taxon>
        <taxon>rosids</taxon>
        <taxon>fabids</taxon>
        <taxon>Rosales</taxon>
        <taxon>Rosaceae</taxon>
        <taxon>Amygdaloideae</taxon>
        <taxon>Amygdaleae</taxon>
        <taxon>Prunus</taxon>
    </lineage>
</organism>
<proteinExistence type="predicted"/>
<gene>
    <name evidence="1" type="ORF">L3X38_034553</name>
</gene>
<dbReference type="AlphaFoldDB" id="A0AAD4YXZ1"/>
<evidence type="ECO:0000313" key="2">
    <source>
        <dbReference type="Proteomes" id="UP001054821"/>
    </source>
</evidence>
<name>A0AAD4YXZ1_PRUDU</name>
<keyword evidence="2" id="KW-1185">Reference proteome</keyword>
<sequence length="107" mass="11967">MAHSASGSFSGQAPLTLSSCRFSSFFTILFITCTWPFDWRWAGDAKNKLIFRRVQNCLKSSELNCLPLSVMIAYGIPNRQQMWVQTKSSIFVAVMVARGSASTHLVK</sequence>
<comment type="caution">
    <text evidence="1">The sequence shown here is derived from an EMBL/GenBank/DDBJ whole genome shotgun (WGS) entry which is preliminary data.</text>
</comment>
<protein>
    <submittedName>
        <fullName evidence="1">Uncharacterized protein</fullName>
    </submittedName>
</protein>